<dbReference type="AlphaFoldDB" id="A0A0G1NPM0"/>
<protein>
    <submittedName>
        <fullName evidence="2">Uncharacterized protein</fullName>
    </submittedName>
</protein>
<evidence type="ECO:0000256" key="1">
    <source>
        <dbReference type="SAM" id="Phobius"/>
    </source>
</evidence>
<keyword evidence="1" id="KW-0812">Transmembrane</keyword>
<feature type="transmembrane region" description="Helical" evidence="1">
    <location>
        <begin position="54"/>
        <end position="72"/>
    </location>
</feature>
<proteinExistence type="predicted"/>
<accession>A0A0G1NPM0</accession>
<keyword evidence="1" id="KW-0472">Membrane</keyword>
<dbReference type="EMBL" id="LCJW01000016">
    <property type="protein sequence ID" value="KKT86134.1"/>
    <property type="molecule type" value="Genomic_DNA"/>
</dbReference>
<evidence type="ECO:0000313" key="2">
    <source>
        <dbReference type="EMBL" id="KKT86134.1"/>
    </source>
</evidence>
<feature type="transmembrane region" description="Helical" evidence="1">
    <location>
        <begin position="7"/>
        <end position="34"/>
    </location>
</feature>
<dbReference type="Proteomes" id="UP000034797">
    <property type="component" value="Unassembled WGS sequence"/>
</dbReference>
<evidence type="ECO:0000313" key="3">
    <source>
        <dbReference type="Proteomes" id="UP000034797"/>
    </source>
</evidence>
<name>A0A0G1NPM0_9BACT</name>
<gene>
    <name evidence="2" type="ORF">UW84_C0016G0018</name>
</gene>
<keyword evidence="1" id="KW-1133">Transmembrane helix</keyword>
<comment type="caution">
    <text evidence="2">The sequence shown here is derived from an EMBL/GenBank/DDBJ whole genome shotgun (WGS) entry which is preliminary data.</text>
</comment>
<organism evidence="2 3">
    <name type="scientific">Candidatus Collierbacteria bacterium GW2011_GWA2_44_99</name>
    <dbReference type="NCBI Taxonomy" id="1618380"/>
    <lineage>
        <taxon>Bacteria</taxon>
        <taxon>Candidatus Collieribacteriota</taxon>
    </lineage>
</organism>
<dbReference type="Pfam" id="PF18901">
    <property type="entry name" value="DUF5657"/>
    <property type="match status" value="1"/>
</dbReference>
<sequence>MEIIPGVVINLSMIVSLMVKISMILILILSLVMVRQESLMDRVVNLPTGRSLKIVMWAFFGLTLLTTVIVVLA</sequence>
<reference evidence="2 3" key="1">
    <citation type="journal article" date="2015" name="Nature">
        <title>rRNA introns, odd ribosomes, and small enigmatic genomes across a large radiation of phyla.</title>
        <authorList>
            <person name="Brown C.T."/>
            <person name="Hug L.A."/>
            <person name="Thomas B.C."/>
            <person name="Sharon I."/>
            <person name="Castelle C.J."/>
            <person name="Singh A."/>
            <person name="Wilkins M.J."/>
            <person name="Williams K.H."/>
            <person name="Banfield J.F."/>
        </authorList>
    </citation>
    <scope>NUCLEOTIDE SEQUENCE [LARGE SCALE GENOMIC DNA]</scope>
</reference>
<dbReference type="InterPro" id="IPR043716">
    <property type="entry name" value="DUF5657"/>
</dbReference>